<gene>
    <name evidence="1" type="ORF">M427DRAFT_464486</name>
</gene>
<dbReference type="Proteomes" id="UP000070544">
    <property type="component" value="Unassembled WGS sequence"/>
</dbReference>
<reference evidence="1 2" key="1">
    <citation type="journal article" date="2015" name="Genome Biol. Evol.">
        <title>Phylogenomic analyses indicate that early fungi evolved digesting cell walls of algal ancestors of land plants.</title>
        <authorList>
            <person name="Chang Y."/>
            <person name="Wang S."/>
            <person name="Sekimoto S."/>
            <person name="Aerts A.L."/>
            <person name="Choi C."/>
            <person name="Clum A."/>
            <person name="LaButti K.M."/>
            <person name="Lindquist E.A."/>
            <person name="Yee Ngan C."/>
            <person name="Ohm R.A."/>
            <person name="Salamov A.A."/>
            <person name="Grigoriev I.V."/>
            <person name="Spatafora J.W."/>
            <person name="Berbee M.L."/>
        </authorList>
    </citation>
    <scope>NUCLEOTIDE SEQUENCE [LARGE SCALE GENOMIC DNA]</scope>
    <source>
        <strain evidence="1 2">JEL478</strain>
    </source>
</reference>
<accession>A0A139A1W0</accession>
<sequence length="196" mass="21937">MDSCRGRDRVEDLLIASLTVDSAGRGPTTNTLCPRARASQQMVPNFRIVPRNHKSAAKKHMSGVFSMTVGLVSRTTSHYCTKGNPRRSCKDATSCSPSLACSAGHCSLHPFIRTHILGVMVFVATRARHFLSHKRCVQRHVHGTLLSFKKLFLLQVYCTAPRHAFTMNNLHTQRYKIDLSFSSKIQNLNSLSNLDR</sequence>
<dbReference type="EMBL" id="KQ965816">
    <property type="protein sequence ID" value="KXS10724.1"/>
    <property type="molecule type" value="Genomic_DNA"/>
</dbReference>
<dbReference type="AlphaFoldDB" id="A0A139A1W0"/>
<name>A0A139A1W0_GONPJ</name>
<keyword evidence="2" id="KW-1185">Reference proteome</keyword>
<evidence type="ECO:0000313" key="1">
    <source>
        <dbReference type="EMBL" id="KXS10724.1"/>
    </source>
</evidence>
<organism evidence="1 2">
    <name type="scientific">Gonapodya prolifera (strain JEL478)</name>
    <name type="common">Monoblepharis prolifera</name>
    <dbReference type="NCBI Taxonomy" id="1344416"/>
    <lineage>
        <taxon>Eukaryota</taxon>
        <taxon>Fungi</taxon>
        <taxon>Fungi incertae sedis</taxon>
        <taxon>Chytridiomycota</taxon>
        <taxon>Chytridiomycota incertae sedis</taxon>
        <taxon>Monoblepharidomycetes</taxon>
        <taxon>Monoblepharidales</taxon>
        <taxon>Gonapodyaceae</taxon>
        <taxon>Gonapodya</taxon>
    </lineage>
</organism>
<protein>
    <submittedName>
        <fullName evidence="1">Uncharacterized protein</fullName>
    </submittedName>
</protein>
<proteinExistence type="predicted"/>
<evidence type="ECO:0000313" key="2">
    <source>
        <dbReference type="Proteomes" id="UP000070544"/>
    </source>
</evidence>